<dbReference type="EMBL" id="CP001142">
    <property type="protein sequence ID" value="ACI65898.1"/>
    <property type="molecule type" value="Genomic_DNA"/>
</dbReference>
<reference evidence="3 4" key="1">
    <citation type="journal article" date="2008" name="Nature">
        <title>The Phaeodactylum genome reveals the evolutionary history of diatom genomes.</title>
        <authorList>
            <person name="Bowler C."/>
            <person name="Allen A.E."/>
            <person name="Badger J.H."/>
            <person name="Grimwood J."/>
            <person name="Jabbari K."/>
            <person name="Kuo A."/>
            <person name="Maheswari U."/>
            <person name="Martens C."/>
            <person name="Maumus F."/>
            <person name="Otillar R.P."/>
            <person name="Rayko E."/>
            <person name="Salamov A."/>
            <person name="Vandepoele K."/>
            <person name="Beszteri B."/>
            <person name="Gruber A."/>
            <person name="Heijde M."/>
            <person name="Katinka M."/>
            <person name="Mock T."/>
            <person name="Valentin K."/>
            <person name="Verret F."/>
            <person name="Berges J.A."/>
            <person name="Brownlee C."/>
            <person name="Cadoret J.P."/>
            <person name="Chiovitti A."/>
            <person name="Choi C.J."/>
            <person name="Coesel S."/>
            <person name="De Martino A."/>
            <person name="Detter J.C."/>
            <person name="Durkin C."/>
            <person name="Falciatore A."/>
            <person name="Fournet J."/>
            <person name="Haruta M."/>
            <person name="Huysman M.J."/>
            <person name="Jenkins B.D."/>
            <person name="Jiroutova K."/>
            <person name="Jorgensen R.E."/>
            <person name="Joubert Y."/>
            <person name="Kaplan A."/>
            <person name="Kroger N."/>
            <person name="Kroth P.G."/>
            <person name="La Roche J."/>
            <person name="Lindquist E."/>
            <person name="Lommer M."/>
            <person name="Martin-Jezequel V."/>
            <person name="Lopez P.J."/>
            <person name="Lucas S."/>
            <person name="Mangogna M."/>
            <person name="McGinnis K."/>
            <person name="Medlin L.K."/>
            <person name="Montsant A."/>
            <person name="Oudot-Le Secq M.P."/>
            <person name="Napoli C."/>
            <person name="Obornik M."/>
            <person name="Parker M.S."/>
            <person name="Petit J.L."/>
            <person name="Porcel B.M."/>
            <person name="Poulsen N."/>
            <person name="Robison M."/>
            <person name="Rychlewski L."/>
            <person name="Rynearson T.A."/>
            <person name="Schmutz J."/>
            <person name="Shapiro H."/>
            <person name="Siaut M."/>
            <person name="Stanley M."/>
            <person name="Sussman M.R."/>
            <person name="Taylor A.R."/>
            <person name="Vardi A."/>
            <person name="von Dassow P."/>
            <person name="Vyverman W."/>
            <person name="Willis A."/>
            <person name="Wyrwicz L.S."/>
            <person name="Rokhsar D.S."/>
            <person name="Weissenbach J."/>
            <person name="Armbrust E.V."/>
            <person name="Green B.R."/>
            <person name="Van de Peer Y."/>
            <person name="Grigoriev I.V."/>
        </authorList>
    </citation>
    <scope>NUCLEOTIDE SEQUENCE [LARGE SCALE GENOMIC DNA]</scope>
    <source>
        <strain evidence="3 4">CCAP 1055/1</strain>
    </source>
</reference>
<keyword evidence="2" id="KW-0732">Signal</keyword>
<dbReference type="PaxDb" id="2850-Phatr44072"/>
<dbReference type="eggNOG" id="ENOG502TKWY">
    <property type="taxonomic scope" value="Eukaryota"/>
</dbReference>
<feature type="chain" id="PRO_5002841153" description="YCII-related domain-containing protein" evidence="2">
    <location>
        <begin position="26"/>
        <end position="360"/>
    </location>
</feature>
<dbReference type="RefSeq" id="XP_002186428.1">
    <property type="nucleotide sequence ID" value="XM_002186392.1"/>
</dbReference>
<reference evidence="4" key="2">
    <citation type="submission" date="2008-08" db="EMBL/GenBank/DDBJ databases">
        <authorList>
            <consortium name="Diatom Consortium"/>
            <person name="Grigoriev I."/>
            <person name="Grimwood J."/>
            <person name="Kuo A."/>
            <person name="Otillar R.P."/>
            <person name="Salamov A."/>
            <person name="Detter J.C."/>
            <person name="Lindquist E."/>
            <person name="Shapiro H."/>
            <person name="Lucas S."/>
            <person name="Glavina del Rio T."/>
            <person name="Pitluck S."/>
            <person name="Rokhsar D."/>
            <person name="Bowler C."/>
        </authorList>
    </citation>
    <scope>GENOME REANNOTATION</scope>
    <source>
        <strain evidence="4">CCAP 1055/1</strain>
    </source>
</reference>
<dbReference type="HOGENOM" id="CLU_770444_0_0_1"/>
<proteinExistence type="predicted"/>
<evidence type="ECO:0000256" key="2">
    <source>
        <dbReference type="SAM" id="SignalP"/>
    </source>
</evidence>
<protein>
    <recommendedName>
        <fullName evidence="5">YCII-related domain-containing protein</fullName>
    </recommendedName>
</protein>
<dbReference type="OMA" id="YRWRHIR"/>
<sequence>MLPLSSFIRSTVLAFVLSRLCQTAAFQLSNPFRSVAFASKTVVASSFAADGSEYSSKDSSEFEDDEDGNKDFGRNYRDDDETPTVELGPVPMSKNAGNRFVAVLWDAELVKGKDPLDLHYDHIQTTDDHVMYCRKANLYNKTFNTDSMVDILWSLPLLSSDLQRVIGHAMCLESTRLDYVQNFLAEDPTVKTITGGDLTNVPLYRWRHIRDYSLRIDDGRDGYPCMCFALDDDPEYVKNLREETVRENLEYLIRSERVIAAGPLHMPTEFKDDPSSNPMGDLIMFNAKSRDDAIEFAEGLPSAEEGLYKDMRVHFYNSLDITGKFVSEDPLRDSPCEQMKEALEHWGYPVGDDQTPHLNF</sequence>
<dbReference type="Gene3D" id="3.30.70.1060">
    <property type="entry name" value="Dimeric alpha+beta barrel"/>
    <property type="match status" value="1"/>
</dbReference>
<feature type="signal peptide" evidence="2">
    <location>
        <begin position="1"/>
        <end position="25"/>
    </location>
</feature>
<dbReference type="AlphaFoldDB" id="B5Y595"/>
<dbReference type="SMR" id="B5Y595"/>
<evidence type="ECO:0008006" key="5">
    <source>
        <dbReference type="Google" id="ProtNLM"/>
    </source>
</evidence>
<evidence type="ECO:0000313" key="3">
    <source>
        <dbReference type="EMBL" id="ACI65898.1"/>
    </source>
</evidence>
<evidence type="ECO:0000256" key="1">
    <source>
        <dbReference type="SAM" id="MobiDB-lite"/>
    </source>
</evidence>
<gene>
    <name evidence="3" type="ORF">PHATR_44072</name>
</gene>
<accession>B5Y595</accession>
<dbReference type="KEGG" id="pti:PHATR_44072"/>
<feature type="region of interest" description="Disordered" evidence="1">
    <location>
        <begin position="52"/>
        <end position="90"/>
    </location>
</feature>
<dbReference type="OrthoDB" id="35939at2759"/>
<evidence type="ECO:0000313" key="4">
    <source>
        <dbReference type="Proteomes" id="UP000000759"/>
    </source>
</evidence>
<dbReference type="GeneID" id="7204019"/>
<dbReference type="Proteomes" id="UP000000759">
    <property type="component" value="Chromosome 3"/>
</dbReference>
<name>B5Y595_PHATC</name>
<dbReference type="InParanoid" id="B5Y595"/>
<keyword evidence="4" id="KW-1185">Reference proteome</keyword>
<organism evidence="3 4">
    <name type="scientific">Phaeodactylum tricornutum (strain CCAP 1055/1)</name>
    <dbReference type="NCBI Taxonomy" id="556484"/>
    <lineage>
        <taxon>Eukaryota</taxon>
        <taxon>Sar</taxon>
        <taxon>Stramenopiles</taxon>
        <taxon>Ochrophyta</taxon>
        <taxon>Bacillariophyta</taxon>
        <taxon>Bacillariophyceae</taxon>
        <taxon>Bacillariophycidae</taxon>
        <taxon>Naviculales</taxon>
        <taxon>Phaeodactylaceae</taxon>
        <taxon>Phaeodactylum</taxon>
    </lineage>
</organism>